<sequence length="1099" mass="124092">MKEQLSMRNIFDECQNGLNCHSKMLKSLQKIYDKMEFEAFWLEFSHYLKYPMVVYKREPAVERVVDFIAKFATAVKKNEGEGDGEEENETRDEVEGNILLIELFDFLLKHHSARERAVRFRCCQMVNKLLSSLGEHAQIDDKLYERLYECMLERLKDKCPNVRLQAIQAMSRLQDPTDENCPVIKAYLFLLNCDPNPDVRKAVLSCIAPSTKTLPAIIGRTHDLNQTVRKTAYLVLSEKVHIKALSIALRLQLMNDGLNDRAETVRTTCSSKLLPVWLRTFGGNILELLGSLDVEDSTNVCSLMLEHFFKDTPPAELVEKFDLLDERLLIPPEKLSSESSMYWQAVCRHLHKYGTSGEEYLEKVLPNCVQFCLYLKEYVCGLKGCDDIELTLSREFIIQQLLQIGSFMDLADMASRKAMEEVLHWMLMSDHVSHRLVKDIIQRICEVKGRTEVMVSYFAETVSEIREPITVIEAEADAQWKRQIDVQIAGVRVKLNQLREELDECVRKQEFARAGEIKAQVSKLEAERAELLDAAEPKTQEIRTEKNDPPTVLKCQKMIAEMLEELSLSSMNPTLQTLMETQVIPGIQNEDADVRNMAMRSLGICCQLDKDLIGTYIPLFMQASKIDVQGVRITALQVLFDLLHSFGLDIIQDQEENQSEETEYQSSVNTTTVLEDENQSKKDDDRSALASKLVAIICSFLDSESSELRTVAAEGLAKLLLSGRLVSAKILSHLILLWYNPLTEDDSYLRDCLGTFFPIYAFAGRDNQEMVEEAFIPTLKKLLNAPASSPLAEVDVNNVAELLIQLTNVKLLAQNQQRVDNPGHDNLAVRVCNEILSNPSSFNLKLWVRILNQLDLSPDNDTNLKDLDVLCDQMLDVVKEKQCAKALEKFQAFIKKMQSKNDTVQTSNPEAQTQLPLDQCVYVRKLASSSSWVGGSFRIFPESLPVATFGPVYVRKLASNYLWTSCVYVRSLPVITFGPVCTSESQEANIDSLTIETSSTVTDSQMTEKDLFESESHVSQEVSDKTRVSESSASQSPNSSQDSQDTSTVITTGTDFAGDILAMADTPNVRSAPRRSIRSNVRTSKSGKCMGEVLTMPLV</sequence>
<dbReference type="InterPro" id="IPR025977">
    <property type="entry name" value="Cnd3_C"/>
</dbReference>
<protein>
    <recommendedName>
        <fullName evidence="14">Condensin complex subunit 3</fullName>
    </recommendedName>
</protein>
<keyword evidence="8" id="KW-0175">Coiled coil</keyword>
<keyword evidence="6" id="KW-0226">DNA condensation</keyword>
<keyword evidence="4" id="KW-0132">Cell division</keyword>
<dbReference type="InterPro" id="IPR001943">
    <property type="entry name" value="UVR_dom"/>
</dbReference>
<keyword evidence="7" id="KW-0131">Cell cycle</keyword>
<evidence type="ECO:0000313" key="13">
    <source>
        <dbReference type="Proteomes" id="UP001634394"/>
    </source>
</evidence>
<feature type="coiled-coil region" evidence="8">
    <location>
        <begin position="481"/>
        <end position="534"/>
    </location>
</feature>
<dbReference type="InterPro" id="IPR016024">
    <property type="entry name" value="ARM-type_fold"/>
</dbReference>
<dbReference type="GO" id="GO:0030261">
    <property type="term" value="P:chromosome condensation"/>
    <property type="evidence" value="ECO:0007669"/>
    <property type="project" value="UniProtKB-KW"/>
</dbReference>
<evidence type="ECO:0000256" key="8">
    <source>
        <dbReference type="SAM" id="Coils"/>
    </source>
</evidence>
<evidence type="ECO:0000256" key="9">
    <source>
        <dbReference type="SAM" id="MobiDB-lite"/>
    </source>
</evidence>
<dbReference type="InterPro" id="IPR027165">
    <property type="entry name" value="CND3"/>
</dbReference>
<dbReference type="Pfam" id="PF02151">
    <property type="entry name" value="UVR"/>
    <property type="match status" value="1"/>
</dbReference>
<dbReference type="EMBL" id="JBJQND010000010">
    <property type="protein sequence ID" value="KAL3865140.1"/>
    <property type="molecule type" value="Genomic_DNA"/>
</dbReference>
<dbReference type="PANTHER" id="PTHR14418:SF5">
    <property type="entry name" value="CONDENSIN COMPLEX SUBUNIT 3"/>
    <property type="match status" value="1"/>
</dbReference>
<accession>A0ABD3VUW7</accession>
<evidence type="ECO:0008006" key="14">
    <source>
        <dbReference type="Google" id="ProtNLM"/>
    </source>
</evidence>
<dbReference type="SUPFAM" id="SSF48371">
    <property type="entry name" value="ARM repeat"/>
    <property type="match status" value="1"/>
</dbReference>
<feature type="compositionally biased region" description="Low complexity" evidence="9">
    <location>
        <begin position="1029"/>
        <end position="1047"/>
    </location>
</feature>
<evidence type="ECO:0000256" key="2">
    <source>
        <dbReference type="ARBA" id="ARBA00006533"/>
    </source>
</evidence>
<feature type="compositionally biased region" description="Basic and acidic residues" evidence="9">
    <location>
        <begin position="1006"/>
        <end position="1028"/>
    </location>
</feature>
<comment type="similarity">
    <text evidence="2">Belongs to the CND3 (condensin subunit 3) family.</text>
</comment>
<dbReference type="PANTHER" id="PTHR14418">
    <property type="entry name" value="CONDENSIN COMPLEX SUBUNIT 3-RELATED"/>
    <property type="match status" value="1"/>
</dbReference>
<dbReference type="AlphaFoldDB" id="A0ABD3VUW7"/>
<evidence type="ECO:0000256" key="4">
    <source>
        <dbReference type="ARBA" id="ARBA00022618"/>
    </source>
</evidence>
<evidence type="ECO:0000256" key="1">
    <source>
        <dbReference type="ARBA" id="ARBA00004286"/>
    </source>
</evidence>
<gene>
    <name evidence="12" type="ORF">ACJMK2_006761</name>
</gene>
<dbReference type="InterPro" id="IPR011989">
    <property type="entry name" value="ARM-like"/>
</dbReference>
<comment type="subcellular location">
    <subcellularLocation>
        <location evidence="1">Chromosome</location>
    </subcellularLocation>
</comment>
<evidence type="ECO:0000256" key="7">
    <source>
        <dbReference type="ARBA" id="ARBA00023306"/>
    </source>
</evidence>
<dbReference type="GO" id="GO:0005694">
    <property type="term" value="C:chromosome"/>
    <property type="evidence" value="ECO:0007669"/>
    <property type="project" value="UniProtKB-SubCell"/>
</dbReference>
<keyword evidence="3" id="KW-0158">Chromosome</keyword>
<evidence type="ECO:0000256" key="3">
    <source>
        <dbReference type="ARBA" id="ARBA00022454"/>
    </source>
</evidence>
<feature type="domain" description="Nuclear condensin complex subunit 3 C-terminal" evidence="11">
    <location>
        <begin position="554"/>
        <end position="856"/>
    </location>
</feature>
<feature type="region of interest" description="Disordered" evidence="9">
    <location>
        <begin position="657"/>
        <end position="683"/>
    </location>
</feature>
<evidence type="ECO:0000256" key="5">
    <source>
        <dbReference type="ARBA" id="ARBA00022776"/>
    </source>
</evidence>
<keyword evidence="13" id="KW-1185">Reference proteome</keyword>
<name>A0ABD3VUW7_SINWO</name>
<evidence type="ECO:0000259" key="11">
    <source>
        <dbReference type="Pfam" id="PF12719"/>
    </source>
</evidence>
<dbReference type="Pfam" id="PF12719">
    <property type="entry name" value="Cnd3"/>
    <property type="match status" value="1"/>
</dbReference>
<organism evidence="12 13">
    <name type="scientific">Sinanodonta woodiana</name>
    <name type="common">Chinese pond mussel</name>
    <name type="synonym">Anodonta woodiana</name>
    <dbReference type="NCBI Taxonomy" id="1069815"/>
    <lineage>
        <taxon>Eukaryota</taxon>
        <taxon>Metazoa</taxon>
        <taxon>Spiralia</taxon>
        <taxon>Lophotrochozoa</taxon>
        <taxon>Mollusca</taxon>
        <taxon>Bivalvia</taxon>
        <taxon>Autobranchia</taxon>
        <taxon>Heteroconchia</taxon>
        <taxon>Palaeoheterodonta</taxon>
        <taxon>Unionida</taxon>
        <taxon>Unionoidea</taxon>
        <taxon>Unionidae</taxon>
        <taxon>Unioninae</taxon>
        <taxon>Sinanodonta</taxon>
    </lineage>
</organism>
<dbReference type="GO" id="GO:0051301">
    <property type="term" value="P:cell division"/>
    <property type="evidence" value="ECO:0007669"/>
    <property type="project" value="UniProtKB-KW"/>
</dbReference>
<feature type="region of interest" description="Disordered" evidence="9">
    <location>
        <begin position="999"/>
        <end position="1050"/>
    </location>
</feature>
<dbReference type="Proteomes" id="UP001634394">
    <property type="component" value="Unassembled WGS sequence"/>
</dbReference>
<feature type="region of interest" description="Disordered" evidence="9">
    <location>
        <begin position="1064"/>
        <end position="1084"/>
    </location>
</feature>
<dbReference type="Gene3D" id="1.25.10.10">
    <property type="entry name" value="Leucine-rich Repeat Variant"/>
    <property type="match status" value="2"/>
</dbReference>
<evidence type="ECO:0000259" key="10">
    <source>
        <dbReference type="Pfam" id="PF02151"/>
    </source>
</evidence>
<evidence type="ECO:0000313" key="12">
    <source>
        <dbReference type="EMBL" id="KAL3865140.1"/>
    </source>
</evidence>
<feature type="compositionally biased region" description="Polar residues" evidence="9">
    <location>
        <begin position="664"/>
        <end position="673"/>
    </location>
</feature>
<keyword evidence="5" id="KW-0498">Mitosis</keyword>
<reference evidence="12 13" key="1">
    <citation type="submission" date="2024-11" db="EMBL/GenBank/DDBJ databases">
        <title>Chromosome-level genome assembly of the freshwater bivalve Anodonta woodiana.</title>
        <authorList>
            <person name="Chen X."/>
        </authorList>
    </citation>
    <scope>NUCLEOTIDE SEQUENCE [LARGE SCALE GENOMIC DNA]</scope>
    <source>
        <strain evidence="12">MN2024</strain>
        <tissue evidence="12">Gills</tissue>
    </source>
</reference>
<proteinExistence type="inferred from homology"/>
<comment type="caution">
    <text evidence="12">The sequence shown here is derived from an EMBL/GenBank/DDBJ whole genome shotgun (WGS) entry which is preliminary data.</text>
</comment>
<evidence type="ECO:0000256" key="6">
    <source>
        <dbReference type="ARBA" id="ARBA00023067"/>
    </source>
</evidence>
<feature type="domain" description="UVR" evidence="10">
    <location>
        <begin position="494"/>
        <end position="526"/>
    </location>
</feature>